<protein>
    <submittedName>
        <fullName evidence="4">Monovalent cation/H(+) antiporter subunit G</fullName>
    </submittedName>
</protein>
<dbReference type="Pfam" id="PF03334">
    <property type="entry name" value="PhaG_MnhG_YufB"/>
    <property type="match status" value="1"/>
</dbReference>
<evidence type="ECO:0000256" key="2">
    <source>
        <dbReference type="SAM" id="MobiDB-lite"/>
    </source>
</evidence>
<keyword evidence="3" id="KW-0472">Membrane</keyword>
<dbReference type="InterPro" id="IPR005133">
    <property type="entry name" value="PhaG_MnhG_YufB"/>
</dbReference>
<evidence type="ECO:0000313" key="4">
    <source>
        <dbReference type="EMBL" id="MES0837395.1"/>
    </source>
</evidence>
<reference evidence="4 5" key="1">
    <citation type="submission" date="2024-06" db="EMBL/GenBank/DDBJ databases">
        <authorList>
            <person name="Bataeva Y.V."/>
            <person name="Grigorian L.N."/>
            <person name="Solomentsev V.I."/>
        </authorList>
    </citation>
    <scope>NUCLEOTIDE SEQUENCE [LARGE SCALE GENOMIC DNA]</scope>
    <source>
        <strain evidence="5">SCPM-O-B-12605 (RCAM04882)</strain>
    </source>
</reference>
<evidence type="ECO:0000256" key="1">
    <source>
        <dbReference type="ARBA" id="ARBA00008404"/>
    </source>
</evidence>
<keyword evidence="3" id="KW-0812">Transmembrane</keyword>
<feature type="transmembrane region" description="Helical" evidence="3">
    <location>
        <begin position="64"/>
        <end position="86"/>
    </location>
</feature>
<dbReference type="Proteomes" id="UP001432401">
    <property type="component" value="Unassembled WGS sequence"/>
</dbReference>
<gene>
    <name evidence="4" type="primary">mnhG</name>
    <name evidence="4" type="ORF">ABUK86_26695</name>
</gene>
<organism evidence="4 5">
    <name type="scientific">Nocardiopsis tropica</name>
    <dbReference type="NCBI Taxonomy" id="109330"/>
    <lineage>
        <taxon>Bacteria</taxon>
        <taxon>Bacillati</taxon>
        <taxon>Actinomycetota</taxon>
        <taxon>Actinomycetes</taxon>
        <taxon>Streptosporangiales</taxon>
        <taxon>Nocardiopsidaceae</taxon>
        <taxon>Nocardiopsis</taxon>
    </lineage>
</organism>
<feature type="transmembrane region" description="Helical" evidence="3">
    <location>
        <begin position="6"/>
        <end position="27"/>
    </location>
</feature>
<evidence type="ECO:0000313" key="5">
    <source>
        <dbReference type="Proteomes" id="UP001432401"/>
    </source>
</evidence>
<comment type="similarity">
    <text evidence="1">Belongs to the CPA3 antiporters (TC 2.A.63) subunit G family.</text>
</comment>
<dbReference type="NCBIfam" id="TIGR01300">
    <property type="entry name" value="CPA3_mnhG_phaG"/>
    <property type="match status" value="1"/>
</dbReference>
<dbReference type="PANTHER" id="PTHR34703:SF1">
    <property type="entry name" value="ANTIPORTER SUBUNIT MNHG2-RELATED"/>
    <property type="match status" value="1"/>
</dbReference>
<accession>A0ABV2A212</accession>
<dbReference type="PANTHER" id="PTHR34703">
    <property type="entry name" value="ANTIPORTER SUBUNIT MNHG2-RELATED"/>
    <property type="match status" value="1"/>
</dbReference>
<evidence type="ECO:0000256" key="3">
    <source>
        <dbReference type="SAM" id="Phobius"/>
    </source>
</evidence>
<sequence>MTPLEGLALLCVLAGAAVFAVGAWGLVRLDDFYARLHGVSIAAGLGTPLLLLGLLLWFPTVENAVKIGLALLVQLATAAVGGNALARAGYLAGTPAAPHTRRDALAEADRAPHSEQD</sequence>
<keyword evidence="5" id="KW-1185">Reference proteome</keyword>
<feature type="compositionally biased region" description="Basic and acidic residues" evidence="2">
    <location>
        <begin position="100"/>
        <end position="117"/>
    </location>
</feature>
<proteinExistence type="inferred from homology"/>
<keyword evidence="3" id="KW-1133">Transmembrane helix</keyword>
<feature type="transmembrane region" description="Helical" evidence="3">
    <location>
        <begin position="39"/>
        <end position="58"/>
    </location>
</feature>
<comment type="caution">
    <text evidence="4">The sequence shown here is derived from an EMBL/GenBank/DDBJ whole genome shotgun (WGS) entry which is preliminary data.</text>
</comment>
<dbReference type="EMBL" id="JBEQNB010000017">
    <property type="protein sequence ID" value="MES0837395.1"/>
    <property type="molecule type" value="Genomic_DNA"/>
</dbReference>
<feature type="region of interest" description="Disordered" evidence="2">
    <location>
        <begin position="94"/>
        <end position="117"/>
    </location>
</feature>
<dbReference type="RefSeq" id="WP_267944780.1">
    <property type="nucleotide sequence ID" value="NZ_JBEQNA010000016.1"/>
</dbReference>
<name>A0ABV2A212_9ACTN</name>